<name>A0AAX6GXJ1_IRIPA</name>
<protein>
    <submittedName>
        <fullName evidence="2">Histone-lysine N-methyltransferase ASHH2 isoform X1</fullName>
    </submittedName>
</protein>
<dbReference type="EMBL" id="JANAVB010031894">
    <property type="protein sequence ID" value="KAJ6811018.1"/>
    <property type="molecule type" value="Genomic_DNA"/>
</dbReference>
<comment type="caution">
    <text evidence="2">The sequence shown here is derived from an EMBL/GenBank/DDBJ whole genome shotgun (WGS) entry which is preliminary data.</text>
</comment>
<evidence type="ECO:0000313" key="2">
    <source>
        <dbReference type="EMBL" id="KAJ6833223.1"/>
    </source>
</evidence>
<accession>A0AAX6GXJ1</accession>
<dbReference type="EMBL" id="JANAVB010015397">
    <property type="protein sequence ID" value="KAJ6833223.1"/>
    <property type="molecule type" value="Genomic_DNA"/>
</dbReference>
<gene>
    <name evidence="1" type="ORF">M6B38_155870</name>
    <name evidence="2" type="ORF">M6B38_341570</name>
</gene>
<evidence type="ECO:0000313" key="1">
    <source>
        <dbReference type="EMBL" id="KAJ6811018.1"/>
    </source>
</evidence>
<dbReference type="AlphaFoldDB" id="A0AAX6GXJ1"/>
<reference evidence="2" key="1">
    <citation type="journal article" date="2023" name="GigaByte">
        <title>Genome assembly of the bearded iris, Iris pallida Lam.</title>
        <authorList>
            <person name="Bruccoleri R.E."/>
            <person name="Oakeley E.J."/>
            <person name="Faust A.M.E."/>
            <person name="Altorfer M."/>
            <person name="Dessus-Babus S."/>
            <person name="Burckhardt D."/>
            <person name="Oertli M."/>
            <person name="Naumann U."/>
            <person name="Petersen F."/>
            <person name="Wong J."/>
        </authorList>
    </citation>
    <scope>NUCLEOTIDE SEQUENCE</scope>
    <source>
        <strain evidence="2">GSM-AAB239-AS_SAM_17_03QT</strain>
    </source>
</reference>
<proteinExistence type="predicted"/>
<reference evidence="2" key="2">
    <citation type="submission" date="2023-04" db="EMBL/GenBank/DDBJ databases">
        <authorList>
            <person name="Bruccoleri R.E."/>
            <person name="Oakeley E.J."/>
            <person name="Faust A.-M."/>
            <person name="Dessus-Babus S."/>
            <person name="Altorfer M."/>
            <person name="Burckhardt D."/>
            <person name="Oertli M."/>
            <person name="Naumann U."/>
            <person name="Petersen F."/>
            <person name="Wong J."/>
        </authorList>
    </citation>
    <scope>NUCLEOTIDE SEQUENCE</scope>
    <source>
        <strain evidence="2">GSM-AAB239-AS_SAM_17_03QT</strain>
        <tissue evidence="2">Leaf</tissue>
    </source>
</reference>
<evidence type="ECO:0000313" key="3">
    <source>
        <dbReference type="Proteomes" id="UP001140949"/>
    </source>
</evidence>
<organism evidence="2 3">
    <name type="scientific">Iris pallida</name>
    <name type="common">Sweet iris</name>
    <dbReference type="NCBI Taxonomy" id="29817"/>
    <lineage>
        <taxon>Eukaryota</taxon>
        <taxon>Viridiplantae</taxon>
        <taxon>Streptophyta</taxon>
        <taxon>Embryophyta</taxon>
        <taxon>Tracheophyta</taxon>
        <taxon>Spermatophyta</taxon>
        <taxon>Magnoliopsida</taxon>
        <taxon>Liliopsida</taxon>
        <taxon>Asparagales</taxon>
        <taxon>Iridaceae</taxon>
        <taxon>Iridoideae</taxon>
        <taxon>Irideae</taxon>
        <taxon>Iris</taxon>
    </lineage>
</organism>
<keyword evidence="3" id="KW-1185">Reference proteome</keyword>
<sequence>MYRPLVCKLIPFSQPQCHHHMKSSLDLALYYRLYGRPQVQYPRHVNKLRQRLQS</sequence>
<dbReference type="Proteomes" id="UP001140949">
    <property type="component" value="Unassembled WGS sequence"/>
</dbReference>